<name>A0AAV9NXA8_9PEZI</name>
<feature type="coiled-coil region" evidence="2">
    <location>
        <begin position="161"/>
        <end position="295"/>
    </location>
</feature>
<dbReference type="Gene3D" id="6.10.140.910">
    <property type="match status" value="1"/>
</dbReference>
<dbReference type="Pfam" id="PF25555">
    <property type="entry name" value="RAB3A-like_C"/>
    <property type="match status" value="1"/>
</dbReference>
<dbReference type="RefSeq" id="XP_064653900.1">
    <property type="nucleotide sequence ID" value="XM_064807996.1"/>
</dbReference>
<proteinExistence type="predicted"/>
<dbReference type="InterPro" id="IPR009449">
    <property type="entry name" value="Sec2_N"/>
</dbReference>
<dbReference type="GO" id="GO:0051286">
    <property type="term" value="C:cell tip"/>
    <property type="evidence" value="ECO:0007669"/>
    <property type="project" value="TreeGrafter"/>
</dbReference>
<dbReference type="InterPro" id="IPR040351">
    <property type="entry name" value="RAB3IL/RAB3IP/Sec2"/>
</dbReference>
<dbReference type="PANTHER" id="PTHR14430">
    <property type="entry name" value="RABIN3-RELATED"/>
    <property type="match status" value="1"/>
</dbReference>
<dbReference type="PANTHER" id="PTHR14430:SF0">
    <property type="entry name" value="SEC2P DOMAIN-CONTAINING PROTEIN"/>
    <property type="match status" value="1"/>
</dbReference>
<organism evidence="5 6">
    <name type="scientific">Saxophila tyrrhenica</name>
    <dbReference type="NCBI Taxonomy" id="1690608"/>
    <lineage>
        <taxon>Eukaryota</taxon>
        <taxon>Fungi</taxon>
        <taxon>Dikarya</taxon>
        <taxon>Ascomycota</taxon>
        <taxon>Pezizomycotina</taxon>
        <taxon>Dothideomycetes</taxon>
        <taxon>Dothideomycetidae</taxon>
        <taxon>Mycosphaerellales</taxon>
        <taxon>Extremaceae</taxon>
        <taxon>Saxophila</taxon>
    </lineage>
</organism>
<protein>
    <submittedName>
        <fullName evidence="5">Rab guanine nucleotide exchange factor S2</fullName>
    </submittedName>
</protein>
<dbReference type="GeneID" id="89932104"/>
<gene>
    <name evidence="5" type="primary">SEC2</name>
    <name evidence="5" type="ORF">LTR77_010779</name>
</gene>
<dbReference type="CDD" id="cd21044">
    <property type="entry name" value="Rab11BD_RAB3IP_like"/>
    <property type="match status" value="1"/>
</dbReference>
<feature type="region of interest" description="Disordered" evidence="3">
    <location>
        <begin position="609"/>
        <end position="638"/>
    </location>
</feature>
<dbReference type="EMBL" id="JAVRRT010000026">
    <property type="protein sequence ID" value="KAK5163406.1"/>
    <property type="molecule type" value="Genomic_DNA"/>
</dbReference>
<keyword evidence="6" id="KW-1185">Reference proteome</keyword>
<evidence type="ECO:0000256" key="1">
    <source>
        <dbReference type="ARBA" id="ARBA00023054"/>
    </source>
</evidence>
<dbReference type="Pfam" id="PF06428">
    <property type="entry name" value="Sec2p"/>
    <property type="match status" value="1"/>
</dbReference>
<feature type="compositionally biased region" description="Low complexity" evidence="3">
    <location>
        <begin position="682"/>
        <end position="692"/>
    </location>
</feature>
<keyword evidence="1 2" id="KW-0175">Coiled coil</keyword>
<dbReference type="SUPFAM" id="SSF144284">
    <property type="entry name" value="Sec2 N-terminal region"/>
    <property type="match status" value="1"/>
</dbReference>
<evidence type="ECO:0000256" key="2">
    <source>
        <dbReference type="SAM" id="Coils"/>
    </source>
</evidence>
<dbReference type="GO" id="GO:0006887">
    <property type="term" value="P:exocytosis"/>
    <property type="evidence" value="ECO:0007669"/>
    <property type="project" value="TreeGrafter"/>
</dbReference>
<feature type="compositionally biased region" description="Low complexity" evidence="3">
    <location>
        <begin position="38"/>
        <end position="48"/>
    </location>
</feature>
<evidence type="ECO:0000259" key="4">
    <source>
        <dbReference type="Pfam" id="PF06428"/>
    </source>
</evidence>
<sequence>MTTGGNDRTATVADYLFVSSWANGTSSLTSSVRPAQLTRSTTPSSSPTQASKLRNALPLPYRLVKSKSFAQLRGGDVDAEKEGMAAATVASPVSAIRDDHVMDTRTPSPVQHSPGGRDSEDTAPKQSTDGAYQPDLSQEVAMLSTKLVNAINYQTNLDDTLQATRHDLDRSQQELAKVRAEKQSLDDAIAQGVLVRKSAVDKTIAELRAELAKEKASRESAERAKRETDSELENLTANLFEEANKMVAAARRDTDAAEKRNSQLKNQIKDTEVLLASQQEQLQDLKLNMERQSERSDLAAARDSSMPSTPINSATAVFDAMYASSGVASQTADALPNQPLHFGQLVQPVLRNDVSAYNDFAELLGWARWTRNNNLPHSRNASGNQSTSASHTNLSMTSASAASVSSPNLPGAFSFGTSNSANSSPSSSSAATFTPPLKDSKFYKRSLLEDIEPTLRLDLAPGLSFLSRRTVNSALLNGTLTIEPFTPPTKFYSPIFACSLCGESRKAEPYIRRHRFRTSESDDASRYPLCAYCLERVRSSADFVGFLRMVRDGHWRCASEEESEKVWEEGVRLRERMFWARVGGGVVPAGAHGLRREVEAETSKKVVEGNSAATDIDRASDGEVVDEGVTGGTESVDDTALSGVPVVEDDAAEGGIGRAIINMASRAASSAVPELEPRPSGHRSSSASSVGGVQRESDATQTVATPPAHEATQAPGGQQNQEEAEAQLQREASAATENEVMATPPEMPQQEPFVTSSEASGPASLPAAATTSSPPEARPEDPNTEAAAPSTAPHAPDPDEAAAAAASHASERPRTPSPQKRGRGSETLQARPAQEERRPSSSTSSVLARVRAMEGKGK</sequence>
<accession>A0AAV9NXA8</accession>
<comment type="caution">
    <text evidence="5">The sequence shown here is derived from an EMBL/GenBank/DDBJ whole genome shotgun (WGS) entry which is preliminary data.</text>
</comment>
<reference evidence="5 6" key="1">
    <citation type="submission" date="2023-08" db="EMBL/GenBank/DDBJ databases">
        <title>Black Yeasts Isolated from many extreme environments.</title>
        <authorList>
            <person name="Coleine C."/>
            <person name="Stajich J.E."/>
            <person name="Selbmann L."/>
        </authorList>
    </citation>
    <scope>NUCLEOTIDE SEQUENCE [LARGE SCALE GENOMIC DNA]</scope>
    <source>
        <strain evidence="5 6">CCFEE 5935</strain>
    </source>
</reference>
<feature type="region of interest" description="Disordered" evidence="3">
    <location>
        <begin position="670"/>
        <end position="858"/>
    </location>
</feature>
<feature type="compositionally biased region" description="Polar residues" evidence="3">
    <location>
        <begin position="377"/>
        <end position="397"/>
    </location>
</feature>
<feature type="region of interest" description="Disordered" evidence="3">
    <location>
        <begin position="27"/>
        <end position="54"/>
    </location>
</feature>
<feature type="domain" description="GDP/GTP exchange factor Sec2 N-terminal" evidence="4">
    <location>
        <begin position="154"/>
        <end position="291"/>
    </location>
</feature>
<dbReference type="Proteomes" id="UP001337655">
    <property type="component" value="Unassembled WGS sequence"/>
</dbReference>
<dbReference type="GO" id="GO:0005085">
    <property type="term" value="F:guanyl-nucleotide exchange factor activity"/>
    <property type="evidence" value="ECO:0007669"/>
    <property type="project" value="InterPro"/>
</dbReference>
<evidence type="ECO:0000313" key="6">
    <source>
        <dbReference type="Proteomes" id="UP001337655"/>
    </source>
</evidence>
<evidence type="ECO:0000313" key="5">
    <source>
        <dbReference type="EMBL" id="KAK5163406.1"/>
    </source>
</evidence>
<feature type="compositionally biased region" description="Low complexity" evidence="3">
    <location>
        <begin position="756"/>
        <end position="775"/>
    </location>
</feature>
<dbReference type="AlphaFoldDB" id="A0AAV9NXA8"/>
<feature type="region of interest" description="Disordered" evidence="3">
    <location>
        <begin position="377"/>
        <end position="402"/>
    </location>
</feature>
<dbReference type="GO" id="GO:0070319">
    <property type="term" value="C:Golgi to plasma membrane transport vesicle"/>
    <property type="evidence" value="ECO:0007669"/>
    <property type="project" value="TreeGrafter"/>
</dbReference>
<feature type="region of interest" description="Disordered" evidence="3">
    <location>
        <begin position="90"/>
        <end position="132"/>
    </location>
</feature>
<evidence type="ECO:0000256" key="3">
    <source>
        <dbReference type="SAM" id="MobiDB-lite"/>
    </source>
</evidence>
<feature type="compositionally biased region" description="Low complexity" evidence="3">
    <location>
        <begin position="713"/>
        <end position="735"/>
    </location>
</feature>